<keyword evidence="3" id="KW-1185">Reference proteome</keyword>
<evidence type="ECO:0008006" key="4">
    <source>
        <dbReference type="Google" id="ProtNLM"/>
    </source>
</evidence>
<dbReference type="OrthoDB" id="4221184at2"/>
<organism evidence="2 3">
    <name type="scientific">Streptomyces tirandamycinicus</name>
    <dbReference type="NCBI Taxonomy" id="2174846"/>
    <lineage>
        <taxon>Bacteria</taxon>
        <taxon>Bacillati</taxon>
        <taxon>Actinomycetota</taxon>
        <taxon>Actinomycetes</taxon>
        <taxon>Kitasatosporales</taxon>
        <taxon>Streptomycetaceae</taxon>
        <taxon>Streptomyces</taxon>
    </lineage>
</organism>
<feature type="region of interest" description="Disordered" evidence="1">
    <location>
        <begin position="138"/>
        <end position="176"/>
    </location>
</feature>
<evidence type="ECO:0000313" key="2">
    <source>
        <dbReference type="EMBL" id="AWI32687.1"/>
    </source>
</evidence>
<name>A0A2S1T2E4_9ACTN</name>
<protein>
    <recommendedName>
        <fullName evidence="4">Tail assembly chaperone</fullName>
    </recommendedName>
</protein>
<accession>A0A2S1T2E4</accession>
<reference evidence="2 3" key="1">
    <citation type="submission" date="2018-05" db="EMBL/GenBank/DDBJ databases">
        <title>Complete genome sequence of sponge-derived Streptomyces sp. HNM0039.</title>
        <authorList>
            <person name="Huang X."/>
            <person name="Zhou S."/>
        </authorList>
    </citation>
    <scope>NUCLEOTIDE SEQUENCE [LARGE SCALE GENOMIC DNA]</scope>
    <source>
        <strain evidence="2 3">HNM0039</strain>
    </source>
</reference>
<dbReference type="RefSeq" id="WP_108908555.1">
    <property type="nucleotide sequence ID" value="NZ_CP029188.1"/>
</dbReference>
<evidence type="ECO:0000256" key="1">
    <source>
        <dbReference type="SAM" id="MobiDB-lite"/>
    </source>
</evidence>
<feature type="compositionally biased region" description="Polar residues" evidence="1">
    <location>
        <begin position="138"/>
        <end position="160"/>
    </location>
</feature>
<dbReference type="AlphaFoldDB" id="A0A2S1T2E4"/>
<dbReference type="KEGG" id="stir:DDW44_30695"/>
<sequence>MQYDLNLDEIAEREMAYPDGINVRLNGHGFRFPAELPAAALTPLLSKELDLMGLLGDLVRSQNGGSTWQMLELLFQRRDLPSNFLDALDAVFGELLGKEAFERFQSVKPSVPAYFRLTVGLAKLYGVELGKLFGLGASSESDGETSSPTSADSTTGSTPEVSGSVPDSPASSDSDA</sequence>
<evidence type="ECO:0000313" key="3">
    <source>
        <dbReference type="Proteomes" id="UP000244900"/>
    </source>
</evidence>
<feature type="compositionally biased region" description="Low complexity" evidence="1">
    <location>
        <begin position="161"/>
        <end position="176"/>
    </location>
</feature>
<dbReference type="EMBL" id="CP029188">
    <property type="protein sequence ID" value="AWI32687.1"/>
    <property type="molecule type" value="Genomic_DNA"/>
</dbReference>
<gene>
    <name evidence="2" type="ORF">DDW44_30695</name>
</gene>
<dbReference type="Proteomes" id="UP000244900">
    <property type="component" value="Chromosome"/>
</dbReference>
<proteinExistence type="predicted"/>